<protein>
    <submittedName>
        <fullName evidence="1">Uncharacterized protein</fullName>
    </submittedName>
</protein>
<sequence length="75" mass="8631">MGATRRMNRDEVDRALEHLRDEKERIGTALLELEGHTGYRLLEGGTLGGETARRQGEARERMSSLWTLFDHYGRT</sequence>
<gene>
    <name evidence="1" type="ORF">ACFQ07_03555</name>
</gene>
<organism evidence="1 2">
    <name type="scientific">Actinomadura adrarensis</name>
    <dbReference type="NCBI Taxonomy" id="1819600"/>
    <lineage>
        <taxon>Bacteria</taxon>
        <taxon>Bacillati</taxon>
        <taxon>Actinomycetota</taxon>
        <taxon>Actinomycetes</taxon>
        <taxon>Streptosporangiales</taxon>
        <taxon>Thermomonosporaceae</taxon>
        <taxon>Actinomadura</taxon>
    </lineage>
</organism>
<evidence type="ECO:0000313" key="1">
    <source>
        <dbReference type="EMBL" id="MFD0851276.1"/>
    </source>
</evidence>
<dbReference type="Proteomes" id="UP001597083">
    <property type="component" value="Unassembled WGS sequence"/>
</dbReference>
<feature type="non-terminal residue" evidence="1">
    <location>
        <position position="75"/>
    </location>
</feature>
<dbReference type="EMBL" id="JBHTIR010000316">
    <property type="protein sequence ID" value="MFD0851276.1"/>
    <property type="molecule type" value="Genomic_DNA"/>
</dbReference>
<proteinExistence type="predicted"/>
<comment type="caution">
    <text evidence="1">The sequence shown here is derived from an EMBL/GenBank/DDBJ whole genome shotgun (WGS) entry which is preliminary data.</text>
</comment>
<evidence type="ECO:0000313" key="2">
    <source>
        <dbReference type="Proteomes" id="UP001597083"/>
    </source>
</evidence>
<reference evidence="2" key="1">
    <citation type="journal article" date="2019" name="Int. J. Syst. Evol. Microbiol.">
        <title>The Global Catalogue of Microorganisms (GCM) 10K type strain sequencing project: providing services to taxonomists for standard genome sequencing and annotation.</title>
        <authorList>
            <consortium name="The Broad Institute Genomics Platform"/>
            <consortium name="The Broad Institute Genome Sequencing Center for Infectious Disease"/>
            <person name="Wu L."/>
            <person name="Ma J."/>
        </authorList>
    </citation>
    <scope>NUCLEOTIDE SEQUENCE [LARGE SCALE GENOMIC DNA]</scope>
    <source>
        <strain evidence="2">JCM 31696</strain>
    </source>
</reference>
<accession>A0ABW3C9Y9</accession>
<keyword evidence="2" id="KW-1185">Reference proteome</keyword>
<name>A0ABW3C9Y9_9ACTN</name>